<dbReference type="CDD" id="cd04453">
    <property type="entry name" value="S1_RNase_E"/>
    <property type="match status" value="1"/>
</dbReference>
<keyword evidence="2" id="KW-0479">Metal-binding</keyword>
<gene>
    <name evidence="8" type="ORF">JF544_16040</name>
</gene>
<dbReference type="Gene3D" id="2.40.50.140">
    <property type="entry name" value="Nucleic acid-binding proteins"/>
    <property type="match status" value="1"/>
</dbReference>
<dbReference type="SUPFAM" id="SSF50249">
    <property type="entry name" value="Nucleic acid-binding proteins"/>
    <property type="match status" value="1"/>
</dbReference>
<evidence type="ECO:0000256" key="2">
    <source>
        <dbReference type="ARBA" id="ARBA00022723"/>
    </source>
</evidence>
<evidence type="ECO:0000256" key="3">
    <source>
        <dbReference type="ARBA" id="ARBA00022801"/>
    </source>
</evidence>
<dbReference type="InterPro" id="IPR012340">
    <property type="entry name" value="NA-bd_OB-fold"/>
</dbReference>
<evidence type="ECO:0000259" key="6">
    <source>
        <dbReference type="Pfam" id="PF00575"/>
    </source>
</evidence>
<evidence type="ECO:0000313" key="8">
    <source>
        <dbReference type="EMBL" id="MBN8236771.1"/>
    </source>
</evidence>
<keyword evidence="4" id="KW-0460">Magnesium</keyword>
<keyword evidence="9" id="KW-1185">Reference proteome</keyword>
<accession>A0ABS3DZJ2</accession>
<feature type="domain" description="S1 motif" evidence="6">
    <location>
        <begin position="38"/>
        <end position="95"/>
    </location>
</feature>
<dbReference type="EMBL" id="JAEKJY010000005">
    <property type="protein sequence ID" value="MBN8236771.1"/>
    <property type="molecule type" value="Genomic_DNA"/>
</dbReference>
<name>A0ABS3DZJ2_9BACI</name>
<comment type="caution">
    <text evidence="8">The sequence shown here is derived from an EMBL/GenBank/DDBJ whole genome shotgun (WGS) entry which is preliminary data.</text>
</comment>
<dbReference type="RefSeq" id="WP_206935342.1">
    <property type="nucleotide sequence ID" value="NZ_JAEKJY010000005.1"/>
</dbReference>
<evidence type="ECO:0000313" key="9">
    <source>
        <dbReference type="Proteomes" id="UP000663970"/>
    </source>
</evidence>
<organism evidence="8 9">
    <name type="scientific">Halobacillus kuroshimensis</name>
    <dbReference type="NCBI Taxonomy" id="302481"/>
    <lineage>
        <taxon>Bacteria</taxon>
        <taxon>Bacillati</taxon>
        <taxon>Bacillota</taxon>
        <taxon>Bacilli</taxon>
        <taxon>Bacillales</taxon>
        <taxon>Bacillaceae</taxon>
        <taxon>Halobacillus</taxon>
    </lineage>
</organism>
<dbReference type="InterPro" id="IPR003029">
    <property type="entry name" value="S1_domain"/>
</dbReference>
<dbReference type="InterPro" id="IPR004659">
    <property type="entry name" value="RNase_E/G"/>
</dbReference>
<sequence length="474" mass="53514">MRTLIIQTKTTERTGLLIESGKVQEYKMDRPGARTLTGSIYCGVIAQIDQGLQAAFVDIGLEKKAFLRGNSIPWGEGKIESRVKVGERLYVQVEKDPAGDKGAKVTADVTLAGTHMVYRPYGGTTALSKKLSPSEQSDLQALFHPLLEEPEGMIVRTGAKDASKESLMEEWQRLKEEWKRTVNGAAGKPGCIWQEDFLPDQWLRKFPVSSIDQVLIDDIETANRVKKRLPALAGRVQWAKNLEQHLPVPIHTLQKALLQPEVQTKEGITLVIEQTEAMVVIDVNSSQFKGRSFSNAQALDVNLKAVEEIQRQIRLRNLSGIIMIDFISMNHPDHNKKLERTWRQQMRKDPVPTVVHGLTKLGLMEMTRKKEEAPPFSLLAVRKENTFTYETMVYQLERALMELGDTEAVLLAVHPACLKIKKRLFSEAVSSKIPQELFVRVDDQIHGWQIELEGSSDMIKEVAESRDARVDNLF</sequence>
<feature type="domain" description="RNA-binding protein AU-1/Ribonuclease E/G" evidence="7">
    <location>
        <begin position="110"/>
        <end position="370"/>
    </location>
</feature>
<dbReference type="PANTHER" id="PTHR30001">
    <property type="entry name" value="RIBONUCLEASE"/>
    <property type="match status" value="1"/>
</dbReference>
<protein>
    <submittedName>
        <fullName evidence="8">Ribonuclease E/G</fullName>
    </submittedName>
</protein>
<reference evidence="8 9" key="1">
    <citation type="submission" date="2020-12" db="EMBL/GenBank/DDBJ databases">
        <title>Oil enriched cultivation method for isolating marine PHA-producing bacteria.</title>
        <authorList>
            <person name="Zheng W."/>
            <person name="Yu S."/>
            <person name="Huang Y."/>
        </authorList>
    </citation>
    <scope>NUCLEOTIDE SEQUENCE [LARGE SCALE GENOMIC DNA]</scope>
    <source>
        <strain evidence="8 9">SY-2-6</strain>
    </source>
</reference>
<evidence type="ECO:0000256" key="1">
    <source>
        <dbReference type="ARBA" id="ARBA00001946"/>
    </source>
</evidence>
<dbReference type="PANTHER" id="PTHR30001:SF0">
    <property type="entry name" value="RIBONUCLEASE G"/>
    <property type="match status" value="1"/>
</dbReference>
<keyword evidence="5" id="KW-0694">RNA-binding</keyword>
<evidence type="ECO:0000259" key="7">
    <source>
        <dbReference type="Pfam" id="PF10150"/>
    </source>
</evidence>
<evidence type="ECO:0000256" key="5">
    <source>
        <dbReference type="ARBA" id="ARBA00022884"/>
    </source>
</evidence>
<dbReference type="InterPro" id="IPR019307">
    <property type="entry name" value="RNA-bd_AU-1/RNase_E/G"/>
</dbReference>
<keyword evidence="3" id="KW-0378">Hydrolase</keyword>
<proteinExistence type="predicted"/>
<dbReference type="Proteomes" id="UP000663970">
    <property type="component" value="Unassembled WGS sequence"/>
</dbReference>
<dbReference type="Pfam" id="PF10150">
    <property type="entry name" value="RNase_E_G"/>
    <property type="match status" value="1"/>
</dbReference>
<evidence type="ECO:0000256" key="4">
    <source>
        <dbReference type="ARBA" id="ARBA00022842"/>
    </source>
</evidence>
<comment type="cofactor">
    <cofactor evidence="1">
        <name>Mg(2+)</name>
        <dbReference type="ChEBI" id="CHEBI:18420"/>
    </cofactor>
</comment>
<dbReference type="Pfam" id="PF00575">
    <property type="entry name" value="S1"/>
    <property type="match status" value="1"/>
</dbReference>